<keyword evidence="2" id="KW-1185">Reference proteome</keyword>
<comment type="caution">
    <text evidence="1">The sequence shown here is derived from an EMBL/GenBank/DDBJ whole genome shotgun (WGS) entry which is preliminary data.</text>
</comment>
<accession>A0AAE1U2C2</accession>
<dbReference type="AlphaFoldDB" id="A0AAE1U2C2"/>
<evidence type="ECO:0000313" key="1">
    <source>
        <dbReference type="EMBL" id="KAK4305901.1"/>
    </source>
</evidence>
<gene>
    <name evidence="1" type="ORF">Pmani_022239</name>
</gene>
<name>A0AAE1U2C2_9EUCA</name>
<dbReference type="Proteomes" id="UP001292094">
    <property type="component" value="Unassembled WGS sequence"/>
</dbReference>
<organism evidence="1 2">
    <name type="scientific">Petrolisthes manimaculis</name>
    <dbReference type="NCBI Taxonomy" id="1843537"/>
    <lineage>
        <taxon>Eukaryota</taxon>
        <taxon>Metazoa</taxon>
        <taxon>Ecdysozoa</taxon>
        <taxon>Arthropoda</taxon>
        <taxon>Crustacea</taxon>
        <taxon>Multicrustacea</taxon>
        <taxon>Malacostraca</taxon>
        <taxon>Eumalacostraca</taxon>
        <taxon>Eucarida</taxon>
        <taxon>Decapoda</taxon>
        <taxon>Pleocyemata</taxon>
        <taxon>Anomura</taxon>
        <taxon>Galatheoidea</taxon>
        <taxon>Porcellanidae</taxon>
        <taxon>Petrolisthes</taxon>
    </lineage>
</organism>
<proteinExistence type="predicted"/>
<dbReference type="EMBL" id="JAWZYT010002214">
    <property type="protein sequence ID" value="KAK4305901.1"/>
    <property type="molecule type" value="Genomic_DNA"/>
</dbReference>
<protein>
    <submittedName>
        <fullName evidence="1">Uncharacterized protein</fullName>
    </submittedName>
</protein>
<reference evidence="1" key="1">
    <citation type="submission" date="2023-11" db="EMBL/GenBank/DDBJ databases">
        <title>Genome assemblies of two species of porcelain crab, Petrolisthes cinctipes and Petrolisthes manimaculis (Anomura: Porcellanidae).</title>
        <authorList>
            <person name="Angst P."/>
        </authorList>
    </citation>
    <scope>NUCLEOTIDE SEQUENCE</scope>
    <source>
        <strain evidence="1">PB745_02</strain>
        <tissue evidence="1">Gill</tissue>
    </source>
</reference>
<evidence type="ECO:0000313" key="2">
    <source>
        <dbReference type="Proteomes" id="UP001292094"/>
    </source>
</evidence>
<sequence length="81" mass="9471">MAGGWMNNLCLPVIFKTPDFFNWLEWGATFLQYSTNAFPFSPKSYKVWDPFIVWWKGLVNTVMRTSTSASESRKTKPRDEL</sequence>